<dbReference type="GO" id="GO:0048280">
    <property type="term" value="P:vesicle fusion with Golgi apparatus"/>
    <property type="evidence" value="ECO:0007669"/>
    <property type="project" value="InterPro"/>
</dbReference>
<accession>A0A3P6VCC6</accession>
<dbReference type="GO" id="GO:0005783">
    <property type="term" value="C:endoplasmic reticulum"/>
    <property type="evidence" value="ECO:0007669"/>
    <property type="project" value="TreeGrafter"/>
</dbReference>
<dbReference type="InterPro" id="IPR011989">
    <property type="entry name" value="ARM-like"/>
</dbReference>
<dbReference type="PANTHER" id="PTHR10013:SF0">
    <property type="entry name" value="GENERAL VESICULAR TRANSPORT FACTOR P115"/>
    <property type="match status" value="1"/>
</dbReference>
<evidence type="ECO:0000256" key="3">
    <source>
        <dbReference type="ARBA" id="ARBA00023054"/>
    </source>
</evidence>
<protein>
    <recommendedName>
        <fullName evidence="4">Vesicle tethering protein Uso1/P115-like head domain-containing protein</fullName>
    </recommendedName>
</protein>
<name>A0A3P6VCC6_DIBLA</name>
<evidence type="ECO:0000256" key="1">
    <source>
        <dbReference type="ARBA" id="ARBA00004555"/>
    </source>
</evidence>
<dbReference type="SUPFAM" id="SSF48371">
    <property type="entry name" value="ARM repeat"/>
    <property type="match status" value="1"/>
</dbReference>
<evidence type="ECO:0000313" key="6">
    <source>
        <dbReference type="Proteomes" id="UP000281553"/>
    </source>
</evidence>
<comment type="subcellular location">
    <subcellularLocation>
        <location evidence="1">Golgi apparatus</location>
    </subcellularLocation>
</comment>
<evidence type="ECO:0000313" key="5">
    <source>
        <dbReference type="EMBL" id="VDK87564.1"/>
    </source>
</evidence>
<dbReference type="GO" id="GO:0000139">
    <property type="term" value="C:Golgi membrane"/>
    <property type="evidence" value="ECO:0007669"/>
    <property type="project" value="InterPro"/>
</dbReference>
<keyword evidence="6" id="KW-1185">Reference proteome</keyword>
<sequence>MELFRRYLGQPDEVGEEAGADVVEVLVDRLQTSTRVEDRRDAMRGIKALSKRYRLQVGTQAMPSCIEALSRDSEDPDTVSYALDTLCNIMNDAANDVDPKDLVNIPPDLGKQFTEIFIKEPENVQLVLSFLSSYDMHLRRQTIQLLILLLENNLRSLQDILLNSPMAVSKFVDTICDPMEVIRNDGLLLLLTFTKSHSTIQKIVAFENVFQKVLNIVETETITDGGVVIEDCFALIVQLLTGNKQNQMLFKDGRFIQRLANLFQSVPDELSESCTWSAQKLVNVGCLLKVFRTLVAPTNKTQNIKACQTDMQNSGLLDSLWKVVMANGVPAELLMQTLYTMGDVVRYCPANQQALASLVAPSTPPQPAITVLLVTIVNERQQLAVRMAVLYCFQCLLASNAEIQGQVVSTLLPRAAEPHCTPAVHAFLSLKSGEETAKGAILSHLISEASAGDGDEVNVVSSLSALLIGICVRYNGGAVEGFDSKALVKIIDERMGVDDLTKRINQISRSEVFILALQSSQLKASQPSDLVFDYEFTQIFKVIECKLNILLLASSIFYLACLLVLTEAPPPPPPHN</sequence>
<dbReference type="EMBL" id="UYRU01044730">
    <property type="protein sequence ID" value="VDK87564.1"/>
    <property type="molecule type" value="Genomic_DNA"/>
</dbReference>
<keyword evidence="3" id="KW-0175">Coiled coil</keyword>
<dbReference type="PANTHER" id="PTHR10013">
    <property type="entry name" value="GENERAL VESICULAR TRANSPORT FACTOR P115"/>
    <property type="match status" value="1"/>
</dbReference>
<proteinExistence type="predicted"/>
<dbReference type="GO" id="GO:0005795">
    <property type="term" value="C:Golgi stack"/>
    <property type="evidence" value="ECO:0007669"/>
    <property type="project" value="TreeGrafter"/>
</dbReference>
<dbReference type="InterPro" id="IPR024095">
    <property type="entry name" value="Vesicle_P115"/>
</dbReference>
<dbReference type="InterPro" id="IPR006953">
    <property type="entry name" value="Vesicle_Uso1_P115_head"/>
</dbReference>
<keyword evidence="2" id="KW-0333">Golgi apparatus</keyword>
<dbReference type="GO" id="GO:0048211">
    <property type="term" value="P:Golgi vesicle docking"/>
    <property type="evidence" value="ECO:0007669"/>
    <property type="project" value="TreeGrafter"/>
</dbReference>
<dbReference type="AlphaFoldDB" id="A0A3P6VCC6"/>
<dbReference type="InterPro" id="IPR016024">
    <property type="entry name" value="ARM-type_fold"/>
</dbReference>
<evidence type="ECO:0000259" key="4">
    <source>
        <dbReference type="Pfam" id="PF04869"/>
    </source>
</evidence>
<evidence type="ECO:0000256" key="2">
    <source>
        <dbReference type="ARBA" id="ARBA00023034"/>
    </source>
</evidence>
<gene>
    <name evidence="5" type="ORF">DILT_LOCUS4038</name>
</gene>
<dbReference type="GO" id="GO:0045056">
    <property type="term" value="P:transcytosis"/>
    <property type="evidence" value="ECO:0007669"/>
    <property type="project" value="TreeGrafter"/>
</dbReference>
<dbReference type="OrthoDB" id="198977at2759"/>
<reference evidence="5 6" key="1">
    <citation type="submission" date="2018-11" db="EMBL/GenBank/DDBJ databases">
        <authorList>
            <consortium name="Pathogen Informatics"/>
        </authorList>
    </citation>
    <scope>NUCLEOTIDE SEQUENCE [LARGE SCALE GENOMIC DNA]</scope>
</reference>
<dbReference type="GO" id="GO:0012507">
    <property type="term" value="C:ER to Golgi transport vesicle membrane"/>
    <property type="evidence" value="ECO:0007669"/>
    <property type="project" value="TreeGrafter"/>
</dbReference>
<dbReference type="GO" id="GO:0006888">
    <property type="term" value="P:endoplasmic reticulum to Golgi vesicle-mediated transport"/>
    <property type="evidence" value="ECO:0007669"/>
    <property type="project" value="TreeGrafter"/>
</dbReference>
<feature type="domain" description="Vesicle tethering protein Uso1/P115-like head" evidence="4">
    <location>
        <begin position="438"/>
        <end position="541"/>
    </location>
</feature>
<dbReference type="GO" id="GO:0006886">
    <property type="term" value="P:intracellular protein transport"/>
    <property type="evidence" value="ECO:0007669"/>
    <property type="project" value="InterPro"/>
</dbReference>
<organism evidence="5 6">
    <name type="scientific">Dibothriocephalus latus</name>
    <name type="common">Fish tapeworm</name>
    <name type="synonym">Diphyllobothrium latum</name>
    <dbReference type="NCBI Taxonomy" id="60516"/>
    <lineage>
        <taxon>Eukaryota</taxon>
        <taxon>Metazoa</taxon>
        <taxon>Spiralia</taxon>
        <taxon>Lophotrochozoa</taxon>
        <taxon>Platyhelminthes</taxon>
        <taxon>Cestoda</taxon>
        <taxon>Eucestoda</taxon>
        <taxon>Diphyllobothriidea</taxon>
        <taxon>Diphyllobothriidae</taxon>
        <taxon>Dibothriocephalus</taxon>
    </lineage>
</organism>
<dbReference type="Gene3D" id="1.25.10.10">
    <property type="entry name" value="Leucine-rich Repeat Variant"/>
    <property type="match status" value="2"/>
</dbReference>
<dbReference type="Proteomes" id="UP000281553">
    <property type="component" value="Unassembled WGS sequence"/>
</dbReference>
<dbReference type="InterPro" id="IPR041209">
    <property type="entry name" value="P115_Arm_rpt"/>
</dbReference>
<dbReference type="Pfam" id="PF04869">
    <property type="entry name" value="Uso1_p115_head"/>
    <property type="match status" value="1"/>
</dbReference>
<dbReference type="Pfam" id="PF18770">
    <property type="entry name" value="Arm_vescicular"/>
    <property type="match status" value="1"/>
</dbReference>